<feature type="compositionally biased region" description="Polar residues" evidence="1">
    <location>
        <begin position="25"/>
        <end position="37"/>
    </location>
</feature>
<feature type="compositionally biased region" description="Basic and acidic residues" evidence="1">
    <location>
        <begin position="715"/>
        <end position="725"/>
    </location>
</feature>
<accession>A0AAD4HYH6</accession>
<evidence type="ECO:0000256" key="1">
    <source>
        <dbReference type="SAM" id="MobiDB-lite"/>
    </source>
</evidence>
<dbReference type="EMBL" id="JAHCVI010000002">
    <property type="protein sequence ID" value="KAG7289052.1"/>
    <property type="molecule type" value="Genomic_DNA"/>
</dbReference>
<proteinExistence type="predicted"/>
<reference evidence="2" key="1">
    <citation type="submission" date="2023-02" db="EMBL/GenBank/DDBJ databases">
        <authorList>
            <person name="Palmer J.M."/>
        </authorList>
    </citation>
    <scope>NUCLEOTIDE SEQUENCE</scope>
    <source>
        <strain evidence="2">FW57</strain>
    </source>
</reference>
<feature type="region of interest" description="Disordered" evidence="1">
    <location>
        <begin position="1"/>
        <end position="83"/>
    </location>
</feature>
<dbReference type="AlphaFoldDB" id="A0AAD4HYH6"/>
<dbReference type="InterPro" id="IPR032675">
    <property type="entry name" value="LRR_dom_sf"/>
</dbReference>
<evidence type="ECO:0008006" key="4">
    <source>
        <dbReference type="Google" id="ProtNLM"/>
    </source>
</evidence>
<dbReference type="SUPFAM" id="SSF52047">
    <property type="entry name" value="RNI-like"/>
    <property type="match status" value="1"/>
</dbReference>
<evidence type="ECO:0000313" key="3">
    <source>
        <dbReference type="Proteomes" id="UP001197093"/>
    </source>
</evidence>
<dbReference type="Proteomes" id="UP001197093">
    <property type="component" value="Unassembled WGS sequence"/>
</dbReference>
<feature type="compositionally biased region" description="Gly residues" evidence="1">
    <location>
        <begin position="657"/>
        <end position="688"/>
    </location>
</feature>
<organism evidence="2 3">
    <name type="scientific">Staphylotrichum longicolle</name>
    <dbReference type="NCBI Taxonomy" id="669026"/>
    <lineage>
        <taxon>Eukaryota</taxon>
        <taxon>Fungi</taxon>
        <taxon>Dikarya</taxon>
        <taxon>Ascomycota</taxon>
        <taxon>Pezizomycotina</taxon>
        <taxon>Sordariomycetes</taxon>
        <taxon>Sordariomycetidae</taxon>
        <taxon>Sordariales</taxon>
        <taxon>Chaetomiaceae</taxon>
        <taxon>Staphylotrichum</taxon>
    </lineage>
</organism>
<comment type="caution">
    <text evidence="2">The sequence shown here is derived from an EMBL/GenBank/DDBJ whole genome shotgun (WGS) entry which is preliminary data.</text>
</comment>
<keyword evidence="3" id="KW-1185">Reference proteome</keyword>
<sequence>MKFFRRKDKRKDDGNSGHGRMPGFGSSTNSNSKQSAPAHSGYLGHADSRSGRNRPFGSPPPAGTYDPRSYSHPTHLGPRPTHTSAAVLGRFPEAVFARIFTFVCPHSRDETYATCEQSAVEDGCMLCDLRDLARCVAVCRRWKTEAVKLLYHSIRIDSVHYCELEAILADRRKRRSFFDRNGEPEDPAQARLKLLCRTLREDPVRRGRLVQFLKMPYMLRESCQADLARTIAVTPNLHYVDLPEGLFTDEPAFLTLRLEVQARCLELRKMTYMGGSENSLQALATGRVWTKLEVLELIRIDMEPSMTRHALGCLGNLRALKVSQTASFTDETLAWNEMLPPFPPVEEFILTDTPNVTSEGLTAWLVLPEARQALRVLTLNGTGVRAWALQDLMPYAPALKHLSLIDSVSATMPAAAGSHHIPPLSSTSLESLHFEITAAPSVPKYSSVTASYYNYLAGSLLAGGLPNLHAVYVRDPNFPDLLLGLPPPAPSFAEGRVARPASSASSSPFSFSSSPQRPSQAGGFPSPLLPPSAPFSGGGGGGHRPQGSLSSLNGAFSPRPDSASPRIRTRIRASAVFTKGDDDQLGWAFVQVGGGGAGHNGAGRGSGERPLSSYGLGADVMGGSTAGWSSGAGARRSVLVSGTGVGGGFLAVPDGNAGNGGGQRRGSRATGGGAGSYGGSFGGAGGAGLLAPGGDSGGGSGGEDEWPRPKSSAGETKRERLDLWR</sequence>
<feature type="region of interest" description="Disordered" evidence="1">
    <location>
        <begin position="494"/>
        <end position="568"/>
    </location>
</feature>
<gene>
    <name evidence="2" type="ORF">NEMBOFW57_005414</name>
</gene>
<feature type="compositionally biased region" description="Low complexity" evidence="1">
    <location>
        <begin position="498"/>
        <end position="526"/>
    </location>
</feature>
<evidence type="ECO:0000313" key="2">
    <source>
        <dbReference type="EMBL" id="KAG7289052.1"/>
    </source>
</evidence>
<protein>
    <recommendedName>
        <fullName evidence="4">F-box domain-containing protein</fullName>
    </recommendedName>
</protein>
<name>A0AAD4HYH6_9PEZI</name>
<dbReference type="Gene3D" id="3.80.10.10">
    <property type="entry name" value="Ribonuclease Inhibitor"/>
    <property type="match status" value="1"/>
</dbReference>
<feature type="region of interest" description="Disordered" evidence="1">
    <location>
        <begin position="654"/>
        <end position="725"/>
    </location>
</feature>